<keyword evidence="1" id="KW-1133">Transmembrane helix</keyword>
<evidence type="ECO:0000313" key="6">
    <source>
        <dbReference type="Proteomes" id="UP000593943"/>
    </source>
</evidence>
<dbReference type="Gene3D" id="3.30.565.10">
    <property type="entry name" value="Histidine kinase-like ATPase, C-terminal domain"/>
    <property type="match status" value="1"/>
</dbReference>
<gene>
    <name evidence="4" type="ORF">BE0216_07755</name>
    <name evidence="3" type="ORF">BEUL_1961</name>
</gene>
<feature type="transmembrane region" description="Helical" evidence="1">
    <location>
        <begin position="124"/>
        <end position="145"/>
    </location>
</feature>
<dbReference type="RefSeq" id="WP_094637475.1">
    <property type="nucleotide sequence ID" value="NZ_CP062938.1"/>
</dbReference>
<dbReference type="KEGG" id="beu:BE0216_07755"/>
<reference evidence="4 6" key="2">
    <citation type="submission" date="2020-10" db="EMBL/GenBank/DDBJ databases">
        <title>Genome sequencing of Bifidobacterium eulemuris_DSMZ_100216.</title>
        <authorList>
            <person name="Kim J."/>
        </authorList>
    </citation>
    <scope>NUCLEOTIDE SEQUENCE [LARGE SCALE GENOMIC DNA]</scope>
    <source>
        <strain evidence="4 6">DSM 100216</strain>
    </source>
</reference>
<feature type="transmembrane region" description="Helical" evidence="1">
    <location>
        <begin position="193"/>
        <end position="212"/>
    </location>
</feature>
<organism evidence="3 5">
    <name type="scientific">Bifidobacterium eulemuris</name>
    <dbReference type="NCBI Taxonomy" id="1765219"/>
    <lineage>
        <taxon>Bacteria</taxon>
        <taxon>Bacillati</taxon>
        <taxon>Actinomycetota</taxon>
        <taxon>Actinomycetes</taxon>
        <taxon>Bifidobacteriales</taxon>
        <taxon>Bifidobacteriaceae</taxon>
        <taxon>Bifidobacterium</taxon>
    </lineage>
</organism>
<name>A0A261G1F8_9BIFI</name>
<dbReference type="Pfam" id="PF14501">
    <property type="entry name" value="HATPase_c_5"/>
    <property type="match status" value="1"/>
</dbReference>
<dbReference type="Proteomes" id="UP000216057">
    <property type="component" value="Unassembled WGS sequence"/>
</dbReference>
<dbReference type="Proteomes" id="UP000593943">
    <property type="component" value="Chromosome"/>
</dbReference>
<feature type="transmembrane region" description="Helical" evidence="1">
    <location>
        <begin position="62"/>
        <end position="80"/>
    </location>
</feature>
<evidence type="ECO:0000313" key="3">
    <source>
        <dbReference type="EMBL" id="OZG65218.1"/>
    </source>
</evidence>
<keyword evidence="4" id="KW-0418">Kinase</keyword>
<keyword evidence="1" id="KW-0812">Transmembrane</keyword>
<evidence type="ECO:0000259" key="2">
    <source>
        <dbReference type="Pfam" id="PF14501"/>
    </source>
</evidence>
<evidence type="ECO:0000313" key="4">
    <source>
        <dbReference type="EMBL" id="QOL32358.1"/>
    </source>
</evidence>
<dbReference type="GO" id="GO:0016301">
    <property type="term" value="F:kinase activity"/>
    <property type="evidence" value="ECO:0007669"/>
    <property type="project" value="UniProtKB-KW"/>
</dbReference>
<proteinExistence type="predicted"/>
<dbReference type="CDD" id="cd16935">
    <property type="entry name" value="HATPase_AgrC-ComD-like"/>
    <property type="match status" value="1"/>
</dbReference>
<keyword evidence="4" id="KW-0808">Transferase</keyword>
<dbReference type="EMBL" id="CP062938">
    <property type="protein sequence ID" value="QOL32358.1"/>
    <property type="molecule type" value="Genomic_DNA"/>
</dbReference>
<dbReference type="InterPro" id="IPR032834">
    <property type="entry name" value="NatK-like_C"/>
</dbReference>
<keyword evidence="1" id="KW-0472">Membrane</keyword>
<evidence type="ECO:0000256" key="1">
    <source>
        <dbReference type="SAM" id="Phobius"/>
    </source>
</evidence>
<keyword evidence="6" id="KW-1185">Reference proteome</keyword>
<accession>A0A261G1F8</accession>
<dbReference type="SUPFAM" id="SSF55874">
    <property type="entry name" value="ATPase domain of HSP90 chaperone/DNA topoisomerase II/histidine kinase"/>
    <property type="match status" value="1"/>
</dbReference>
<sequence>MIASFNLFMLLLVVGAALFCQGHVWRRSWRLLAVPAAVLAYGCVYAPLVMPWDVDAPTVLGVLIKSVYFGLCFLTVVALVRWCTDMTWLESLITAVAGYAVQHIAYDVVSIVNPRRLAWSDGSVLDDIATLAVFAAVYGAAYLLLGRRFAFAEDKIRSRWVWVCAGIGIMVFANVFSLVFVQRRLEETQFVGSFYDALCMMLALAVLMLGSANDRLHGDLVVMQEADRLKAEHYELAKENIELINIKCHDIRKSFSELYAQTGGRPSEASIREIENSIRVYDSVFHTGSDSLDVLLTEKSLYCSAKDITLTCLADGHALGFMEDSDLYSLFGNLLDNAIESAQQVDDAGHRVIDLNVEANANLLVIQEENYFAPEHAPVFRDGLPVTTKSDTRHHGFGTRSIAMQVRKYHGEMTMEARDGVFSVSIVIPIPPAYR</sequence>
<dbReference type="InterPro" id="IPR036890">
    <property type="entry name" value="HATPase_C_sf"/>
</dbReference>
<feature type="transmembrane region" description="Helical" evidence="1">
    <location>
        <begin position="92"/>
        <end position="112"/>
    </location>
</feature>
<feature type="transmembrane region" description="Helical" evidence="1">
    <location>
        <begin position="160"/>
        <end position="181"/>
    </location>
</feature>
<protein>
    <submittedName>
        <fullName evidence="3">GHKL domain-containing protein</fullName>
    </submittedName>
    <submittedName>
        <fullName evidence="4">Sensor histidine kinase</fullName>
    </submittedName>
</protein>
<evidence type="ECO:0000313" key="5">
    <source>
        <dbReference type="Proteomes" id="UP000216057"/>
    </source>
</evidence>
<dbReference type="EMBL" id="MWWZ01000012">
    <property type="protein sequence ID" value="OZG65218.1"/>
    <property type="molecule type" value="Genomic_DNA"/>
</dbReference>
<feature type="transmembrane region" description="Helical" evidence="1">
    <location>
        <begin position="32"/>
        <end position="50"/>
    </location>
</feature>
<feature type="domain" description="Sensor histidine kinase NatK-like C-terminal" evidence="2">
    <location>
        <begin position="323"/>
        <end position="429"/>
    </location>
</feature>
<reference evidence="3 5" key="1">
    <citation type="journal article" date="2017" name="BMC Genomics">
        <title>Comparative genomic and phylogenomic analyses of the Bifidobacteriaceae family.</title>
        <authorList>
            <person name="Lugli G.A."/>
            <person name="Milani C."/>
            <person name="Turroni F."/>
            <person name="Duranti S."/>
            <person name="Mancabelli L."/>
            <person name="Mangifesta M."/>
            <person name="Ferrario C."/>
            <person name="Modesto M."/>
            <person name="Mattarelli P."/>
            <person name="Jiri K."/>
            <person name="van Sinderen D."/>
            <person name="Ventura M."/>
        </authorList>
    </citation>
    <scope>NUCLEOTIDE SEQUENCE [LARGE SCALE GENOMIC DNA]</scope>
    <source>
        <strain evidence="3 5">DSM 100216</strain>
    </source>
</reference>
<dbReference type="AlphaFoldDB" id="A0A261G1F8"/>
<dbReference type="OrthoDB" id="3242681at2"/>